<dbReference type="SUPFAM" id="SSF48403">
    <property type="entry name" value="Ankyrin repeat"/>
    <property type="match status" value="1"/>
</dbReference>
<accession>A0A1F6SX01</accession>
<dbReference type="InterPro" id="IPR002110">
    <property type="entry name" value="Ankyrin_rpt"/>
</dbReference>
<keyword evidence="1" id="KW-0677">Repeat</keyword>
<dbReference type="PROSITE" id="PS50088">
    <property type="entry name" value="ANK_REPEAT"/>
    <property type="match status" value="3"/>
</dbReference>
<feature type="signal peptide" evidence="4">
    <location>
        <begin position="1"/>
        <end position="26"/>
    </location>
</feature>
<proteinExistence type="predicted"/>
<evidence type="ECO:0000256" key="4">
    <source>
        <dbReference type="SAM" id="SignalP"/>
    </source>
</evidence>
<evidence type="ECO:0000313" key="5">
    <source>
        <dbReference type="EMBL" id="OGI37255.1"/>
    </source>
</evidence>
<dbReference type="Pfam" id="PF00023">
    <property type="entry name" value="Ank"/>
    <property type="match status" value="1"/>
</dbReference>
<keyword evidence="2 3" id="KW-0040">ANK repeat</keyword>
<dbReference type="InterPro" id="IPR036770">
    <property type="entry name" value="Ankyrin_rpt-contain_sf"/>
</dbReference>
<feature type="repeat" description="ANK" evidence="3">
    <location>
        <begin position="127"/>
        <end position="159"/>
    </location>
</feature>
<dbReference type="SMART" id="SM00248">
    <property type="entry name" value="ANK"/>
    <property type="match status" value="4"/>
</dbReference>
<protein>
    <submittedName>
        <fullName evidence="5">Uncharacterized protein</fullName>
    </submittedName>
</protein>
<dbReference type="AlphaFoldDB" id="A0A1F6SX01"/>
<evidence type="ECO:0000256" key="2">
    <source>
        <dbReference type="ARBA" id="ARBA00023043"/>
    </source>
</evidence>
<feature type="repeat" description="ANK" evidence="3">
    <location>
        <begin position="61"/>
        <end position="93"/>
    </location>
</feature>
<gene>
    <name evidence="5" type="ORF">A2V91_06305</name>
</gene>
<dbReference type="Gene3D" id="1.25.40.20">
    <property type="entry name" value="Ankyrin repeat-containing domain"/>
    <property type="match status" value="2"/>
</dbReference>
<name>A0A1F6SX01_9PROT</name>
<dbReference type="GO" id="GO:0004842">
    <property type="term" value="F:ubiquitin-protein transferase activity"/>
    <property type="evidence" value="ECO:0007669"/>
    <property type="project" value="TreeGrafter"/>
</dbReference>
<dbReference type="Pfam" id="PF12796">
    <property type="entry name" value="Ank_2"/>
    <property type="match status" value="1"/>
</dbReference>
<dbReference type="EMBL" id="MFSR01000095">
    <property type="protein sequence ID" value="OGI37255.1"/>
    <property type="molecule type" value="Genomic_DNA"/>
</dbReference>
<evidence type="ECO:0000256" key="3">
    <source>
        <dbReference type="PROSITE-ProRule" id="PRU00023"/>
    </source>
</evidence>
<organism evidence="5 6">
    <name type="scientific">Candidatus Muproteobacteria bacterium RBG_16_64_10</name>
    <dbReference type="NCBI Taxonomy" id="1817757"/>
    <lineage>
        <taxon>Bacteria</taxon>
        <taxon>Pseudomonadati</taxon>
        <taxon>Pseudomonadota</taxon>
        <taxon>Candidatus Muproteobacteria</taxon>
    </lineage>
</organism>
<evidence type="ECO:0000256" key="1">
    <source>
        <dbReference type="ARBA" id="ARBA00022737"/>
    </source>
</evidence>
<sequence>MEIRMFPAHILPLLAVFLLLPPAAFAQNPPADLHQTAEKGDVAAVRALLARGALPNVPDRKGATPLMLAAGRGYSEVVELLLKHGADPNRRDRDGDTALKYAAWNDDVFVVEALIASGADVNLASELNITPLRVAATSGNTTVVEALLRRGANPNIRGRDGKNALSFAIGRDYHEIERLLRDAGGVE</sequence>
<dbReference type="PROSITE" id="PS50297">
    <property type="entry name" value="ANK_REP_REGION"/>
    <property type="match status" value="3"/>
</dbReference>
<keyword evidence="4" id="KW-0732">Signal</keyword>
<feature type="chain" id="PRO_5009225456" evidence="4">
    <location>
        <begin position="27"/>
        <end position="187"/>
    </location>
</feature>
<dbReference type="PANTHER" id="PTHR24171">
    <property type="entry name" value="ANKYRIN REPEAT DOMAIN-CONTAINING PROTEIN 39-RELATED"/>
    <property type="match status" value="1"/>
</dbReference>
<dbReference type="PRINTS" id="PR01415">
    <property type="entry name" value="ANKYRIN"/>
</dbReference>
<evidence type="ECO:0000313" key="6">
    <source>
        <dbReference type="Proteomes" id="UP000179334"/>
    </source>
</evidence>
<comment type="caution">
    <text evidence="5">The sequence shown here is derived from an EMBL/GenBank/DDBJ whole genome shotgun (WGS) entry which is preliminary data.</text>
</comment>
<feature type="repeat" description="ANK" evidence="3">
    <location>
        <begin position="94"/>
        <end position="126"/>
    </location>
</feature>
<dbReference type="GO" id="GO:0085020">
    <property type="term" value="P:protein K6-linked ubiquitination"/>
    <property type="evidence" value="ECO:0007669"/>
    <property type="project" value="TreeGrafter"/>
</dbReference>
<reference evidence="5 6" key="1">
    <citation type="journal article" date="2016" name="Nat. Commun.">
        <title>Thousands of microbial genomes shed light on interconnected biogeochemical processes in an aquifer system.</title>
        <authorList>
            <person name="Anantharaman K."/>
            <person name="Brown C.T."/>
            <person name="Hug L.A."/>
            <person name="Sharon I."/>
            <person name="Castelle C.J."/>
            <person name="Probst A.J."/>
            <person name="Thomas B.C."/>
            <person name="Singh A."/>
            <person name="Wilkins M.J."/>
            <person name="Karaoz U."/>
            <person name="Brodie E.L."/>
            <person name="Williams K.H."/>
            <person name="Hubbard S.S."/>
            <person name="Banfield J.F."/>
        </authorList>
    </citation>
    <scope>NUCLEOTIDE SEQUENCE [LARGE SCALE GENOMIC DNA]</scope>
</reference>
<dbReference type="Proteomes" id="UP000179334">
    <property type="component" value="Unassembled WGS sequence"/>
</dbReference>